<sequence length="90" mass="9927">MHSGLSASFEWERASLLPPGPPTNHAQGTKPEVTQPHQILPAPAANLLLHLLLHTTPLIRMKLAYNAYPESDSSYQNNKIAHKKAHQLCS</sequence>
<dbReference type="EMBL" id="JBGJLR010000010">
    <property type="protein sequence ID" value="MEZ2739849.1"/>
    <property type="molecule type" value="Genomic_DNA"/>
</dbReference>
<keyword evidence="3" id="KW-1185">Reference proteome</keyword>
<comment type="caution">
    <text evidence="2">The sequence shown here is derived from an EMBL/GenBank/DDBJ whole genome shotgun (WGS) entry which is preliminary data.</text>
</comment>
<protein>
    <submittedName>
        <fullName evidence="2">Uncharacterized protein</fullName>
    </submittedName>
</protein>
<organism evidence="2 3">
    <name type="scientific">Comamonas jiangduensis</name>
    <dbReference type="NCBI Taxonomy" id="1194168"/>
    <lineage>
        <taxon>Bacteria</taxon>
        <taxon>Pseudomonadati</taxon>
        <taxon>Pseudomonadota</taxon>
        <taxon>Betaproteobacteria</taxon>
        <taxon>Burkholderiales</taxon>
        <taxon>Comamonadaceae</taxon>
        <taxon>Comamonas</taxon>
    </lineage>
</organism>
<accession>A0ABV4IDC5</accession>
<evidence type="ECO:0000313" key="2">
    <source>
        <dbReference type="EMBL" id="MEZ2739849.1"/>
    </source>
</evidence>
<reference evidence="2 3" key="1">
    <citation type="submission" date="2024-08" db="EMBL/GenBank/DDBJ databases">
        <authorList>
            <person name="Feng Z."/>
            <person name="Ronholm J."/>
        </authorList>
    </citation>
    <scope>NUCLEOTIDE SEQUENCE [LARGE SCALE GENOMIC DNA]</scope>
    <source>
        <strain evidence="2 3">4-AB0-8</strain>
    </source>
</reference>
<evidence type="ECO:0000256" key="1">
    <source>
        <dbReference type="SAM" id="MobiDB-lite"/>
    </source>
</evidence>
<feature type="region of interest" description="Disordered" evidence="1">
    <location>
        <begin position="1"/>
        <end position="34"/>
    </location>
</feature>
<gene>
    <name evidence="2" type="ORF">ACBP88_10390</name>
</gene>
<dbReference type="RefSeq" id="WP_370892301.1">
    <property type="nucleotide sequence ID" value="NZ_JBGJLR010000010.1"/>
</dbReference>
<proteinExistence type="predicted"/>
<dbReference type="Proteomes" id="UP001567350">
    <property type="component" value="Unassembled WGS sequence"/>
</dbReference>
<evidence type="ECO:0000313" key="3">
    <source>
        <dbReference type="Proteomes" id="UP001567350"/>
    </source>
</evidence>
<name>A0ABV4IDC5_9BURK</name>